<reference evidence="1" key="1">
    <citation type="submission" date="2021-05" db="EMBL/GenBank/DDBJ databases">
        <authorList>
            <person name="Alioto T."/>
            <person name="Alioto T."/>
            <person name="Gomez Garrido J."/>
        </authorList>
    </citation>
    <scope>NUCLEOTIDE SEQUENCE</scope>
</reference>
<proteinExistence type="predicted"/>
<protein>
    <submittedName>
        <fullName evidence="1">(northern house mosquito) hypothetical protein</fullName>
    </submittedName>
</protein>
<dbReference type="EMBL" id="HBUE01108345">
    <property type="protein sequence ID" value="CAG6487852.1"/>
    <property type="molecule type" value="Transcribed_RNA"/>
</dbReference>
<dbReference type="AlphaFoldDB" id="A0A8D8CB06"/>
<evidence type="ECO:0000313" key="1">
    <source>
        <dbReference type="EMBL" id="CAG6487852.1"/>
    </source>
</evidence>
<name>A0A8D8CB06_CULPI</name>
<accession>A0A8D8CB06</accession>
<organism evidence="1">
    <name type="scientific">Culex pipiens</name>
    <name type="common">House mosquito</name>
    <dbReference type="NCBI Taxonomy" id="7175"/>
    <lineage>
        <taxon>Eukaryota</taxon>
        <taxon>Metazoa</taxon>
        <taxon>Ecdysozoa</taxon>
        <taxon>Arthropoda</taxon>
        <taxon>Hexapoda</taxon>
        <taxon>Insecta</taxon>
        <taxon>Pterygota</taxon>
        <taxon>Neoptera</taxon>
        <taxon>Endopterygota</taxon>
        <taxon>Diptera</taxon>
        <taxon>Nematocera</taxon>
        <taxon>Culicoidea</taxon>
        <taxon>Culicidae</taxon>
        <taxon>Culicinae</taxon>
        <taxon>Culicini</taxon>
        <taxon>Culex</taxon>
        <taxon>Culex</taxon>
    </lineage>
</organism>
<sequence length="115" mass="12931">MLGPQKKTKTQQSHGIGFQPLMEKCPKKPLLVDLTVEICTLPGLITKVMWYLESCTRRPEAATSRGEARNIARQTTKFCVTQRENSSILLVVPFPTMLTLVDIPQLTMNLTISEE</sequence>